<dbReference type="WBParaSite" id="GPUH_0002487401-mRNA-1">
    <property type="protein sequence ID" value="GPUH_0002487401-mRNA-1"/>
    <property type="gene ID" value="GPUH_0002487401"/>
</dbReference>
<evidence type="ECO:0000313" key="3">
    <source>
        <dbReference type="WBParaSite" id="GPUH_0002487401-mRNA-1"/>
    </source>
</evidence>
<keyword evidence="2" id="KW-1185">Reference proteome</keyword>
<name>A0A183EV53_9BILA</name>
<gene>
    <name evidence="1" type="ORF">GPUH_LOCUS24843</name>
</gene>
<sequence length="260" mass="29065">MYEQCRFGRHVPFLREALRDGLLRVPTRYPATNPGECDNFLNQVERHIGDNKSLIGRLKYFENEMARILINSDDIFNRDRYRALVAETQVMMMVVVTHIETVLCLLIKQLSETGTIDDIATVQFLLEKCCHLNQLRVLLLLKYGSGYFHRLNLDSSFIAKNAVCLKMHAVPYNTVPGGYHCAGFAAPNSASDQMPPPSAPGSIINPCQPGGTPQGDFYNIDVLKMPPPSAPGSIINPCQPGGTPQGDFYNIDVLKVIYYR</sequence>
<reference evidence="1 2" key="2">
    <citation type="submission" date="2018-11" db="EMBL/GenBank/DDBJ databases">
        <authorList>
            <consortium name="Pathogen Informatics"/>
        </authorList>
    </citation>
    <scope>NUCLEOTIDE SEQUENCE [LARGE SCALE GENOMIC DNA]</scope>
</reference>
<evidence type="ECO:0000313" key="2">
    <source>
        <dbReference type="Proteomes" id="UP000271098"/>
    </source>
</evidence>
<dbReference type="Proteomes" id="UP000271098">
    <property type="component" value="Unassembled WGS sequence"/>
</dbReference>
<dbReference type="EMBL" id="UYRT01102743">
    <property type="protein sequence ID" value="VDN43407.1"/>
    <property type="molecule type" value="Genomic_DNA"/>
</dbReference>
<accession>A0A183EV53</accession>
<organism evidence="3">
    <name type="scientific">Gongylonema pulchrum</name>
    <dbReference type="NCBI Taxonomy" id="637853"/>
    <lineage>
        <taxon>Eukaryota</taxon>
        <taxon>Metazoa</taxon>
        <taxon>Ecdysozoa</taxon>
        <taxon>Nematoda</taxon>
        <taxon>Chromadorea</taxon>
        <taxon>Rhabditida</taxon>
        <taxon>Spirurina</taxon>
        <taxon>Spiruromorpha</taxon>
        <taxon>Spiruroidea</taxon>
        <taxon>Gongylonematidae</taxon>
        <taxon>Gongylonema</taxon>
    </lineage>
</organism>
<proteinExistence type="predicted"/>
<protein>
    <submittedName>
        <fullName evidence="3">Mediator of RNA polymerase II transcription subunit 4</fullName>
    </submittedName>
</protein>
<dbReference type="AlphaFoldDB" id="A0A183EV53"/>
<evidence type="ECO:0000313" key="1">
    <source>
        <dbReference type="EMBL" id="VDN43407.1"/>
    </source>
</evidence>
<reference evidence="3" key="1">
    <citation type="submission" date="2016-06" db="UniProtKB">
        <authorList>
            <consortium name="WormBaseParasite"/>
        </authorList>
    </citation>
    <scope>IDENTIFICATION</scope>
</reference>